<dbReference type="InterPro" id="IPR019049">
    <property type="entry name" value="Nucleoporin_prot_Ndc1/Nup"/>
</dbReference>
<evidence type="ECO:0000313" key="16">
    <source>
        <dbReference type="Proteomes" id="UP000030765"/>
    </source>
</evidence>
<evidence type="ECO:0000256" key="11">
    <source>
        <dbReference type="ARBA" id="ARBA00023136"/>
    </source>
</evidence>
<evidence type="ECO:0000256" key="1">
    <source>
        <dbReference type="ARBA" id="ARBA00004232"/>
    </source>
</evidence>
<evidence type="ECO:0000256" key="2">
    <source>
        <dbReference type="ARBA" id="ARBA00004567"/>
    </source>
</evidence>
<evidence type="ECO:0000256" key="8">
    <source>
        <dbReference type="ARBA" id="ARBA00022989"/>
    </source>
</evidence>
<feature type="transmembrane region" description="Helical" evidence="13">
    <location>
        <begin position="254"/>
        <end position="276"/>
    </location>
</feature>
<keyword evidence="12" id="KW-0539">Nucleus</keyword>
<feature type="transmembrane region" description="Helical" evidence="13">
    <location>
        <begin position="105"/>
        <end position="126"/>
    </location>
</feature>
<keyword evidence="16" id="KW-1185">Reference proteome</keyword>
<comment type="similarity">
    <text evidence="3">Belongs to the NDC1 family.</text>
</comment>
<evidence type="ECO:0000256" key="7">
    <source>
        <dbReference type="ARBA" id="ARBA00022927"/>
    </source>
</evidence>
<dbReference type="STRING" id="74873.A0A084WTT5"/>
<keyword evidence="11 13" id="KW-0472">Membrane</keyword>
<dbReference type="GO" id="GO:0006999">
    <property type="term" value="P:nuclear pore organization"/>
    <property type="evidence" value="ECO:0007669"/>
    <property type="project" value="TreeGrafter"/>
</dbReference>
<evidence type="ECO:0000256" key="9">
    <source>
        <dbReference type="ARBA" id="ARBA00023010"/>
    </source>
</evidence>
<feature type="transmembrane region" description="Helical" evidence="13">
    <location>
        <begin position="205"/>
        <end position="227"/>
    </location>
</feature>
<organism evidence="14">
    <name type="scientific">Anopheles sinensis</name>
    <name type="common">Mosquito</name>
    <dbReference type="NCBI Taxonomy" id="74873"/>
    <lineage>
        <taxon>Eukaryota</taxon>
        <taxon>Metazoa</taxon>
        <taxon>Ecdysozoa</taxon>
        <taxon>Arthropoda</taxon>
        <taxon>Hexapoda</taxon>
        <taxon>Insecta</taxon>
        <taxon>Pterygota</taxon>
        <taxon>Neoptera</taxon>
        <taxon>Endopterygota</taxon>
        <taxon>Diptera</taxon>
        <taxon>Nematocera</taxon>
        <taxon>Culicoidea</taxon>
        <taxon>Culicidae</taxon>
        <taxon>Anophelinae</taxon>
        <taxon>Anopheles</taxon>
    </lineage>
</organism>
<evidence type="ECO:0000256" key="3">
    <source>
        <dbReference type="ARBA" id="ARBA00005760"/>
    </source>
</evidence>
<evidence type="ECO:0000256" key="6">
    <source>
        <dbReference type="ARBA" id="ARBA00022816"/>
    </source>
</evidence>
<evidence type="ECO:0000313" key="15">
    <source>
        <dbReference type="EnsemblMetazoa" id="ASIC021870-PA"/>
    </source>
</evidence>
<comment type="subcellular location">
    <subcellularLocation>
        <location evidence="1">Nucleus membrane</location>
        <topology evidence="1">Multi-pass membrane protein</topology>
    </subcellularLocation>
    <subcellularLocation>
        <location evidence="2">Nucleus</location>
        <location evidence="2">Nuclear pore complex</location>
    </subcellularLocation>
</comment>
<dbReference type="VEuPathDB" id="VectorBase:ASIC021870"/>
<keyword evidence="9" id="KW-0811">Translocation</keyword>
<dbReference type="PANTHER" id="PTHR13269:SF6">
    <property type="entry name" value="NUCLEOPORIN NDC1"/>
    <property type="match status" value="1"/>
</dbReference>
<dbReference type="OrthoDB" id="67850at2759"/>
<dbReference type="OMA" id="XQYKFLR"/>
<dbReference type="GO" id="GO:0030674">
    <property type="term" value="F:protein-macromolecule adaptor activity"/>
    <property type="evidence" value="ECO:0007669"/>
    <property type="project" value="TreeGrafter"/>
</dbReference>
<protein>
    <submittedName>
        <fullName evidence="14">AGAP004558-PA-like protein</fullName>
    </submittedName>
</protein>
<dbReference type="GO" id="GO:0031965">
    <property type="term" value="C:nuclear membrane"/>
    <property type="evidence" value="ECO:0007669"/>
    <property type="project" value="UniProtKB-SubCell"/>
</dbReference>
<feature type="transmembrane region" description="Helical" evidence="13">
    <location>
        <begin position="64"/>
        <end position="84"/>
    </location>
</feature>
<dbReference type="GO" id="GO:0051028">
    <property type="term" value="P:mRNA transport"/>
    <property type="evidence" value="ECO:0007669"/>
    <property type="project" value="UniProtKB-KW"/>
</dbReference>
<evidence type="ECO:0000256" key="10">
    <source>
        <dbReference type="ARBA" id="ARBA00023132"/>
    </source>
</evidence>
<gene>
    <name evidence="14" type="ORF">ZHAS_00021870</name>
</gene>
<evidence type="ECO:0000256" key="13">
    <source>
        <dbReference type="SAM" id="Phobius"/>
    </source>
</evidence>
<evidence type="ECO:0000256" key="12">
    <source>
        <dbReference type="ARBA" id="ARBA00023242"/>
    </source>
</evidence>
<dbReference type="VEuPathDB" id="VectorBase:ASIS009678"/>
<dbReference type="GO" id="GO:0070762">
    <property type="term" value="C:nuclear pore transmembrane ring"/>
    <property type="evidence" value="ECO:0007669"/>
    <property type="project" value="TreeGrafter"/>
</dbReference>
<evidence type="ECO:0000256" key="5">
    <source>
        <dbReference type="ARBA" id="ARBA00022692"/>
    </source>
</evidence>
<sequence length="576" mass="65964">MEQLVETKDYAFRRVCTDRFVSAIVYSVGLQYFFMAIFLLFVNFNILHPISWIAGSIRLVLSLYTWFIAICLAAAVVVHGVVLTKPYLREERYHPKQVSRLYSNLLQRSMSLASSGAIGCLTAWLYTRFLRDDYRVLFLTTEDQPPVLNERFLYLVVCGLFCGCYCFFKTHANPIAIEFRIVLLRKVVQFRNSFRRIFPESLRRSIAVSLMFISFYFIFSLLCRYKVAALLGGVRLQEESFIYNFYNIATDGRLLLYSWLLTSMILSNMNLMHVLFRIFLTEPCEFGIAEQVANEPLLADALAYKKIPLVGKLAVEDLFFIADSENTPGNRRQLLYQLTNPGGHPKNWRKLCDACVQLIRAFTHELDLSIDGLEHKQPPPIEIIGGTLHSTSSMDQERFLRRQYNQTFGVRSLSTPSFTKSSDNLSLSGATSEKKLTFGITSLDLHRIPGYAYLFEESNTAKSYYLLAMQSPSITKIIHSLAAIACRSLHEDMYGVVQNDLPGIIQSFLELKKVVDKFGSKNIDVRKIDRDYFALKAAVKKGLYRLCAAFEPYINDLLLDPKDLEALQPFLSLHEI</sequence>
<keyword evidence="10" id="KW-0906">Nuclear pore complex</keyword>
<dbReference type="PANTHER" id="PTHR13269">
    <property type="entry name" value="NUCLEOPORIN NDC1"/>
    <property type="match status" value="1"/>
</dbReference>
<dbReference type="AlphaFoldDB" id="A0A084WTT5"/>
<evidence type="ECO:0000256" key="4">
    <source>
        <dbReference type="ARBA" id="ARBA00022448"/>
    </source>
</evidence>
<feature type="transmembrane region" description="Helical" evidence="13">
    <location>
        <begin position="20"/>
        <end position="44"/>
    </location>
</feature>
<keyword evidence="5 13" id="KW-0812">Transmembrane</keyword>
<dbReference type="Pfam" id="PF09531">
    <property type="entry name" value="Ndc1_Nup"/>
    <property type="match status" value="1"/>
</dbReference>
<dbReference type="Proteomes" id="UP000030765">
    <property type="component" value="Unassembled WGS sequence"/>
</dbReference>
<evidence type="ECO:0000313" key="14">
    <source>
        <dbReference type="EMBL" id="KFB53629.1"/>
    </source>
</evidence>
<reference evidence="15" key="2">
    <citation type="submission" date="2020-05" db="UniProtKB">
        <authorList>
            <consortium name="EnsemblMetazoa"/>
        </authorList>
    </citation>
    <scope>IDENTIFICATION</scope>
</reference>
<proteinExistence type="inferred from homology"/>
<dbReference type="EMBL" id="ATLV01026914">
    <property type="status" value="NOT_ANNOTATED_CDS"/>
    <property type="molecule type" value="Genomic_DNA"/>
</dbReference>
<dbReference type="EnsemblMetazoa" id="ASIC021870-RA">
    <property type="protein sequence ID" value="ASIC021870-PA"/>
    <property type="gene ID" value="ASIC021870"/>
</dbReference>
<accession>A0A084WTT5</accession>
<dbReference type="GO" id="GO:0015031">
    <property type="term" value="P:protein transport"/>
    <property type="evidence" value="ECO:0007669"/>
    <property type="project" value="UniProtKB-KW"/>
</dbReference>
<keyword evidence="8 13" id="KW-1133">Transmembrane helix</keyword>
<keyword evidence="4" id="KW-0813">Transport</keyword>
<reference evidence="14 16" key="1">
    <citation type="journal article" date="2014" name="BMC Genomics">
        <title>Genome sequence of Anopheles sinensis provides insight into genetics basis of mosquito competence for malaria parasites.</title>
        <authorList>
            <person name="Zhou D."/>
            <person name="Zhang D."/>
            <person name="Ding G."/>
            <person name="Shi L."/>
            <person name="Hou Q."/>
            <person name="Ye Y."/>
            <person name="Xu Y."/>
            <person name="Zhou H."/>
            <person name="Xiong C."/>
            <person name="Li S."/>
            <person name="Yu J."/>
            <person name="Hong S."/>
            <person name="Yu X."/>
            <person name="Zou P."/>
            <person name="Chen C."/>
            <person name="Chang X."/>
            <person name="Wang W."/>
            <person name="Lv Y."/>
            <person name="Sun Y."/>
            <person name="Ma L."/>
            <person name="Shen B."/>
            <person name="Zhu C."/>
        </authorList>
    </citation>
    <scope>NUCLEOTIDE SEQUENCE [LARGE SCALE GENOMIC DNA]</scope>
</reference>
<keyword evidence="7" id="KW-0653">Protein transport</keyword>
<name>A0A084WTT5_ANOSI</name>
<keyword evidence="6" id="KW-0509">mRNA transport</keyword>
<dbReference type="EMBL" id="KE525420">
    <property type="protein sequence ID" value="KFB53629.1"/>
    <property type="molecule type" value="Genomic_DNA"/>
</dbReference>